<feature type="domain" description="C2H2-type" evidence="12">
    <location>
        <begin position="301"/>
        <end position="328"/>
    </location>
</feature>
<dbReference type="EMBL" id="CAKXAJ010025922">
    <property type="protein sequence ID" value="CAH2246007.1"/>
    <property type="molecule type" value="Genomic_DNA"/>
</dbReference>
<keyword evidence="4 10" id="KW-0863">Zinc-finger</keyword>
<dbReference type="Pfam" id="PF00096">
    <property type="entry name" value="zf-C2H2"/>
    <property type="match status" value="4"/>
</dbReference>
<dbReference type="InterPro" id="IPR036236">
    <property type="entry name" value="Znf_C2H2_sf"/>
</dbReference>
<evidence type="ECO:0000259" key="12">
    <source>
        <dbReference type="PROSITE" id="PS50157"/>
    </source>
</evidence>
<evidence type="ECO:0000256" key="1">
    <source>
        <dbReference type="ARBA" id="ARBA00004123"/>
    </source>
</evidence>
<feature type="domain" description="C2H2-type" evidence="12">
    <location>
        <begin position="329"/>
        <end position="357"/>
    </location>
</feature>
<dbReference type="InterPro" id="IPR013087">
    <property type="entry name" value="Znf_C2H2_type"/>
</dbReference>
<keyword evidence="7" id="KW-0238">DNA-binding</keyword>
<gene>
    <name evidence="13" type="primary">jg13365</name>
    <name evidence="13" type="ORF">PAEG_LOCUS21278</name>
</gene>
<dbReference type="AlphaFoldDB" id="A0A8S4S5T3"/>
<keyword evidence="5" id="KW-0862">Zinc</keyword>
<feature type="domain" description="C2H2-type" evidence="12">
    <location>
        <begin position="468"/>
        <end position="496"/>
    </location>
</feature>
<dbReference type="FunFam" id="3.30.160.60:FF:000325">
    <property type="entry name" value="ZFP90 zinc finger protein"/>
    <property type="match status" value="1"/>
</dbReference>
<evidence type="ECO:0000256" key="10">
    <source>
        <dbReference type="PROSITE-ProRule" id="PRU00042"/>
    </source>
</evidence>
<feature type="region of interest" description="Disordered" evidence="11">
    <location>
        <begin position="1"/>
        <end position="39"/>
    </location>
</feature>
<dbReference type="Proteomes" id="UP000838756">
    <property type="component" value="Unassembled WGS sequence"/>
</dbReference>
<organism evidence="13 14">
    <name type="scientific">Pararge aegeria aegeria</name>
    <dbReference type="NCBI Taxonomy" id="348720"/>
    <lineage>
        <taxon>Eukaryota</taxon>
        <taxon>Metazoa</taxon>
        <taxon>Ecdysozoa</taxon>
        <taxon>Arthropoda</taxon>
        <taxon>Hexapoda</taxon>
        <taxon>Insecta</taxon>
        <taxon>Pterygota</taxon>
        <taxon>Neoptera</taxon>
        <taxon>Endopterygota</taxon>
        <taxon>Lepidoptera</taxon>
        <taxon>Glossata</taxon>
        <taxon>Ditrysia</taxon>
        <taxon>Papilionoidea</taxon>
        <taxon>Nymphalidae</taxon>
        <taxon>Satyrinae</taxon>
        <taxon>Satyrini</taxon>
        <taxon>Parargina</taxon>
        <taxon>Pararge</taxon>
    </lineage>
</organism>
<evidence type="ECO:0000313" key="14">
    <source>
        <dbReference type="Proteomes" id="UP000838756"/>
    </source>
</evidence>
<evidence type="ECO:0000256" key="11">
    <source>
        <dbReference type="SAM" id="MobiDB-lite"/>
    </source>
</evidence>
<comment type="caution">
    <text evidence="13">The sequence shown here is derived from an EMBL/GenBank/DDBJ whole genome shotgun (WGS) entry which is preliminary data.</text>
</comment>
<feature type="region of interest" description="Disordered" evidence="11">
    <location>
        <begin position="120"/>
        <end position="139"/>
    </location>
</feature>
<reference evidence="13" key="1">
    <citation type="submission" date="2022-03" db="EMBL/GenBank/DDBJ databases">
        <authorList>
            <person name="Lindestad O."/>
        </authorList>
    </citation>
    <scope>NUCLEOTIDE SEQUENCE</scope>
</reference>
<keyword evidence="8" id="KW-0804">Transcription</keyword>
<dbReference type="GO" id="GO:0003700">
    <property type="term" value="F:DNA-binding transcription factor activity"/>
    <property type="evidence" value="ECO:0007669"/>
    <property type="project" value="TreeGrafter"/>
</dbReference>
<dbReference type="GO" id="GO:0006357">
    <property type="term" value="P:regulation of transcription by RNA polymerase II"/>
    <property type="evidence" value="ECO:0007669"/>
    <property type="project" value="TreeGrafter"/>
</dbReference>
<dbReference type="Gene3D" id="3.30.160.60">
    <property type="entry name" value="Classic Zinc Finger"/>
    <property type="match status" value="6"/>
</dbReference>
<feature type="domain" description="C2H2-type" evidence="12">
    <location>
        <begin position="244"/>
        <end position="271"/>
    </location>
</feature>
<keyword evidence="2" id="KW-0479">Metal-binding</keyword>
<evidence type="ECO:0000256" key="6">
    <source>
        <dbReference type="ARBA" id="ARBA00023015"/>
    </source>
</evidence>
<protein>
    <submittedName>
        <fullName evidence="13">Jg13365 protein</fullName>
    </submittedName>
</protein>
<evidence type="ECO:0000313" key="13">
    <source>
        <dbReference type="EMBL" id="CAH2246007.1"/>
    </source>
</evidence>
<comment type="subcellular location">
    <subcellularLocation>
        <location evidence="1">Nucleus</location>
    </subcellularLocation>
</comment>
<evidence type="ECO:0000256" key="5">
    <source>
        <dbReference type="ARBA" id="ARBA00022833"/>
    </source>
</evidence>
<sequence>MANARNRVNSSKTVSKRVKGSGKIGKHKQSLSGFRNVRTRSVTKNTLQLKEKVKSTLNQPGKNNLQDTVLITNSKLKRNFRIVKDTFFNENGIIKRKNKDNLRICNDILKNELLIQDKKVKPKTKAEKSGSNNNSIIVSEKKSNSAKVLEINAKTKVQKTTKRHQGRSLRARKYPQNNRKPKKGLFQCDYCQKQFDNKSSIRRHVYLHLNVKTFPCSQCKKVFRKQLYLSAHVTRQHPDWGQHYMCNLCDKPFLMRENLIAHMASHTNTETMFKCIYCKEKYSNQNDLIKHEKQHLVCGMYYCIICQQSFDCRNKLSMHFKTHLKVKDFICQHCGKEFLRMNSMRRHVQISHAGVRIQCTICKKYLKGHLTEHMRTHENQRPHKCPDCGQSFTQSTQLTVHRRSHTGTRPYACRICKRPFTHSNALMLHIRRHTGEKPFQCAMCPMFFSQLPHMKAHMRTIHGKENPYKCKKCQQFFKLKVDIENHAKVCKVGEKELSFEEKIEASVKVQEEDVVESVMTLSRMRFLLALLLTMIATKEKLHYLGFNKRLIDDLLVESLEAMGHHPCNDETLAPLKRLKTNIEILLNGTVPKEQMAKFKKEQKRTEDILELLTDEKK</sequence>
<dbReference type="GO" id="GO:0005634">
    <property type="term" value="C:nucleus"/>
    <property type="evidence" value="ECO:0007669"/>
    <property type="project" value="UniProtKB-SubCell"/>
</dbReference>
<dbReference type="FunFam" id="3.30.160.60:FF:000446">
    <property type="entry name" value="Zinc finger protein"/>
    <property type="match status" value="1"/>
</dbReference>
<dbReference type="GO" id="GO:0000978">
    <property type="term" value="F:RNA polymerase II cis-regulatory region sequence-specific DNA binding"/>
    <property type="evidence" value="ECO:0007669"/>
    <property type="project" value="TreeGrafter"/>
</dbReference>
<evidence type="ECO:0000256" key="7">
    <source>
        <dbReference type="ARBA" id="ARBA00023125"/>
    </source>
</evidence>
<keyword evidence="9" id="KW-0539">Nucleus</keyword>
<dbReference type="PANTHER" id="PTHR24390:SF227">
    <property type="entry name" value="KRUEPPEL HOMOLOG 1-RELATED"/>
    <property type="match status" value="1"/>
</dbReference>
<dbReference type="FunFam" id="3.30.160.60:FF:002343">
    <property type="entry name" value="Zinc finger protein 33A"/>
    <property type="match status" value="1"/>
</dbReference>
<feature type="domain" description="C2H2-type" evidence="12">
    <location>
        <begin position="411"/>
        <end position="438"/>
    </location>
</feature>
<dbReference type="SMART" id="SM00355">
    <property type="entry name" value="ZnF_C2H2"/>
    <property type="match status" value="11"/>
</dbReference>
<keyword evidence="3" id="KW-0677">Repeat</keyword>
<evidence type="ECO:0000256" key="4">
    <source>
        <dbReference type="ARBA" id="ARBA00022771"/>
    </source>
</evidence>
<feature type="domain" description="C2H2-type" evidence="12">
    <location>
        <begin position="273"/>
        <end position="295"/>
    </location>
</feature>
<dbReference type="OrthoDB" id="3156061at2759"/>
<dbReference type="GO" id="GO:0008270">
    <property type="term" value="F:zinc ion binding"/>
    <property type="evidence" value="ECO:0007669"/>
    <property type="project" value="UniProtKB-KW"/>
</dbReference>
<feature type="domain" description="C2H2-type" evidence="12">
    <location>
        <begin position="214"/>
        <end position="237"/>
    </location>
</feature>
<evidence type="ECO:0000256" key="2">
    <source>
        <dbReference type="ARBA" id="ARBA00022723"/>
    </source>
</evidence>
<accession>A0A8S4S5T3</accession>
<keyword evidence="6" id="KW-0805">Transcription regulation</keyword>
<dbReference type="PANTHER" id="PTHR24390">
    <property type="entry name" value="ZINC FINGER PROTEIN"/>
    <property type="match status" value="1"/>
</dbReference>
<dbReference type="Pfam" id="PF13894">
    <property type="entry name" value="zf-C2H2_4"/>
    <property type="match status" value="1"/>
</dbReference>
<feature type="domain" description="C2H2-type" evidence="12">
    <location>
        <begin position="186"/>
        <end position="213"/>
    </location>
</feature>
<feature type="domain" description="C2H2-type" evidence="12">
    <location>
        <begin position="383"/>
        <end position="410"/>
    </location>
</feature>
<dbReference type="SUPFAM" id="SSF57667">
    <property type="entry name" value="beta-beta-alpha zinc fingers"/>
    <property type="match status" value="5"/>
</dbReference>
<evidence type="ECO:0000256" key="3">
    <source>
        <dbReference type="ARBA" id="ARBA00022737"/>
    </source>
</evidence>
<evidence type="ECO:0000256" key="9">
    <source>
        <dbReference type="ARBA" id="ARBA00023242"/>
    </source>
</evidence>
<proteinExistence type="predicted"/>
<feature type="compositionally biased region" description="Polar residues" evidence="11">
    <location>
        <begin position="1"/>
        <end position="13"/>
    </location>
</feature>
<name>A0A8S4S5T3_9NEOP</name>
<feature type="compositionally biased region" description="Basic residues" evidence="11">
    <location>
        <begin position="14"/>
        <end position="29"/>
    </location>
</feature>
<dbReference type="PROSITE" id="PS50157">
    <property type="entry name" value="ZINC_FINGER_C2H2_2"/>
    <property type="match status" value="10"/>
</dbReference>
<keyword evidence="14" id="KW-1185">Reference proteome</keyword>
<feature type="domain" description="C2H2-type" evidence="12">
    <location>
        <begin position="439"/>
        <end position="467"/>
    </location>
</feature>
<evidence type="ECO:0000256" key="8">
    <source>
        <dbReference type="ARBA" id="ARBA00023163"/>
    </source>
</evidence>
<dbReference type="PROSITE" id="PS00028">
    <property type="entry name" value="ZINC_FINGER_C2H2_1"/>
    <property type="match status" value="8"/>
</dbReference>